<protein>
    <recommendedName>
        <fullName evidence="4">GST N-terminal domain-containing protein</fullName>
    </recommendedName>
</protein>
<dbReference type="Gene3D" id="3.40.30.10">
    <property type="entry name" value="Glutaredoxin"/>
    <property type="match status" value="1"/>
</dbReference>
<sequence>MAVDILIYLGLLMISGGRVGAESDKKMPVIMYFYPASPPCRAAMLVARAVGVDLNSNHTDITSGAQLTPEFIKV</sequence>
<keyword evidence="3" id="KW-1185">Reference proteome</keyword>
<dbReference type="Proteomes" id="UP001153148">
    <property type="component" value="Unassembled WGS sequence"/>
</dbReference>
<dbReference type="EMBL" id="CAJPIN010018681">
    <property type="protein sequence ID" value="CAG2062109.1"/>
    <property type="molecule type" value="Genomic_DNA"/>
</dbReference>
<evidence type="ECO:0000313" key="3">
    <source>
        <dbReference type="Proteomes" id="UP001153148"/>
    </source>
</evidence>
<feature type="chain" id="PRO_5045862641" description="GST N-terminal domain-containing protein" evidence="1">
    <location>
        <begin position="22"/>
        <end position="74"/>
    </location>
</feature>
<organism evidence="2 3">
    <name type="scientific">Timema podura</name>
    <name type="common">Walking stick</name>
    <dbReference type="NCBI Taxonomy" id="61482"/>
    <lineage>
        <taxon>Eukaryota</taxon>
        <taxon>Metazoa</taxon>
        <taxon>Ecdysozoa</taxon>
        <taxon>Arthropoda</taxon>
        <taxon>Hexapoda</taxon>
        <taxon>Insecta</taxon>
        <taxon>Pterygota</taxon>
        <taxon>Neoptera</taxon>
        <taxon>Polyneoptera</taxon>
        <taxon>Phasmatodea</taxon>
        <taxon>Timematodea</taxon>
        <taxon>Timematoidea</taxon>
        <taxon>Timematidae</taxon>
        <taxon>Timema</taxon>
    </lineage>
</organism>
<proteinExistence type="predicted"/>
<name>A0ABN7P500_TIMPD</name>
<feature type="signal peptide" evidence="1">
    <location>
        <begin position="1"/>
        <end position="21"/>
    </location>
</feature>
<comment type="caution">
    <text evidence="2">The sequence shown here is derived from an EMBL/GenBank/DDBJ whole genome shotgun (WGS) entry which is preliminary data.</text>
</comment>
<evidence type="ECO:0000313" key="2">
    <source>
        <dbReference type="EMBL" id="CAG2062109.1"/>
    </source>
</evidence>
<accession>A0ABN7P500</accession>
<dbReference type="SUPFAM" id="SSF52833">
    <property type="entry name" value="Thioredoxin-like"/>
    <property type="match status" value="1"/>
</dbReference>
<evidence type="ECO:0000256" key="1">
    <source>
        <dbReference type="SAM" id="SignalP"/>
    </source>
</evidence>
<evidence type="ECO:0008006" key="4">
    <source>
        <dbReference type="Google" id="ProtNLM"/>
    </source>
</evidence>
<dbReference type="InterPro" id="IPR036249">
    <property type="entry name" value="Thioredoxin-like_sf"/>
</dbReference>
<gene>
    <name evidence="2" type="ORF">TPAB3V08_LOCUS9062</name>
</gene>
<reference evidence="2" key="1">
    <citation type="submission" date="2021-03" db="EMBL/GenBank/DDBJ databases">
        <authorList>
            <person name="Tran Van P."/>
        </authorList>
    </citation>
    <scope>NUCLEOTIDE SEQUENCE</scope>
</reference>
<keyword evidence="1" id="KW-0732">Signal</keyword>